<feature type="region of interest" description="Disordered" evidence="3">
    <location>
        <begin position="38"/>
        <end position="115"/>
    </location>
</feature>
<gene>
    <name evidence="5" type="ORF">LUZ62_040649</name>
</gene>
<dbReference type="EMBL" id="JAMFTS010000002">
    <property type="protein sequence ID" value="KAJ4789403.1"/>
    <property type="molecule type" value="Genomic_DNA"/>
</dbReference>
<dbReference type="Pfam" id="PF03914">
    <property type="entry name" value="CBF"/>
    <property type="match status" value="1"/>
</dbReference>
<name>A0AAV8F7W6_9POAL</name>
<feature type="region of interest" description="Disordered" evidence="3">
    <location>
        <begin position="1"/>
        <end position="22"/>
    </location>
</feature>
<dbReference type="InterPro" id="IPR040155">
    <property type="entry name" value="CEBPZ/Mak21-like"/>
</dbReference>
<dbReference type="InterPro" id="IPR005612">
    <property type="entry name" value="CCAAT-binding_factor"/>
</dbReference>
<keyword evidence="6" id="KW-1185">Reference proteome</keyword>
<proteinExistence type="inferred from homology"/>
<evidence type="ECO:0000256" key="2">
    <source>
        <dbReference type="SAM" id="Coils"/>
    </source>
</evidence>
<dbReference type="PANTHER" id="PTHR12048">
    <property type="entry name" value="CCAAT-BINDING FACTOR-RELATED"/>
    <property type="match status" value="1"/>
</dbReference>
<feature type="compositionally biased region" description="Basic and acidic residues" evidence="3">
    <location>
        <begin position="657"/>
        <end position="667"/>
    </location>
</feature>
<feature type="compositionally biased region" description="Basic residues" evidence="3">
    <location>
        <begin position="444"/>
        <end position="464"/>
    </location>
</feature>
<dbReference type="GO" id="GO:0005634">
    <property type="term" value="C:nucleus"/>
    <property type="evidence" value="ECO:0007669"/>
    <property type="project" value="UniProtKB-ARBA"/>
</dbReference>
<dbReference type="InterPro" id="IPR016024">
    <property type="entry name" value="ARM-type_fold"/>
</dbReference>
<feature type="coiled-coil region" evidence="2">
    <location>
        <begin position="155"/>
        <end position="186"/>
    </location>
</feature>
<dbReference type="SUPFAM" id="SSF48371">
    <property type="entry name" value="ARM repeat"/>
    <property type="match status" value="1"/>
</dbReference>
<keyword evidence="2" id="KW-0175">Coiled coil</keyword>
<feature type="compositionally biased region" description="Acidic residues" evidence="3">
    <location>
        <begin position="846"/>
        <end position="864"/>
    </location>
</feature>
<dbReference type="Proteomes" id="UP001140206">
    <property type="component" value="Chromosome 2"/>
</dbReference>
<evidence type="ECO:0000313" key="5">
    <source>
        <dbReference type="EMBL" id="KAJ4789403.1"/>
    </source>
</evidence>
<evidence type="ECO:0000256" key="3">
    <source>
        <dbReference type="SAM" id="MobiDB-lite"/>
    </source>
</evidence>
<dbReference type="PANTHER" id="PTHR12048:SF0">
    <property type="entry name" value="CCAAT_ENHANCER-BINDING PROTEIN ZETA"/>
    <property type="match status" value="1"/>
</dbReference>
<comment type="similarity">
    <text evidence="1">Belongs to the CBF/MAK21 family.</text>
</comment>
<protein>
    <submittedName>
        <fullName evidence="5">CCAAT/enhancer-binding protein zeta</fullName>
    </submittedName>
</protein>
<feature type="compositionally biased region" description="Basic and acidic residues" evidence="3">
    <location>
        <begin position="969"/>
        <end position="982"/>
    </location>
</feature>
<sequence>MAKSKTPKKASSTTTTEEDLATLHSDVVSFASSLGLVSGVPSNSSGFDDSDFRKPPQPIKPAKSSDSKPATKGSSEENANPTPKTPDPKFAKKNRPKPLEVAPFESDGDVAHKGSELPLMKPSALSGSWHVDAAELEARVLGKEAKGTKPRITGVEEMRRLAERKKELGERLMQQYTREYQEAAKKKKSGDLRLLEATARSGTTADKVSAFACLIEDNPIANVRSLDALLSMVTSKVGKRYAFTGFDALKELFLSRLLPDRKLKSLFQRPLDILPETKDGYSLLLFWYWEECLKQRYEKFVIALEEALKDMLPSLKDRALKTVFLLLKSKSEQERRLLTALVNKLGDPDNKAASGAVHHLLLLLHAHPNMKAVIIDEVDSFLFRPHIGLRAKYHAVIFLNQIHHSIKGDGPKIAKRSVDVYFALFKVLMSASSENATQKDTKLNKKGARKWKHKGKKEKNLHKKSQQETSESNVEMDSRLLSALLTGVNRAFPYVSSDEADDIVEVQTPILFRLVHSANFNVGVQALMLLYQISSKNQIASDRFYRALYAKLLTPAALSSSKPELFIGLLTKAMKNDLNLKRVAAFSKRLLQVALQRPPQYACGCLFLLSEVLSTKPPLWSMMLQNESVDDEIEHFEDIVEASDDELEKPKAVQKNDQTDHDSKVENGKIQVPSKGDKEVPSSEVGTTLPAGYNPRHREPSYCNADRAAWWELSVLASHVHPSVATMARTLLSGAPIVYNGNPLTDLSLSAFLDKFMEKKPKTNKIAEGKWHGGSNIAPNSKIDMNPRLIGEEILQLAEDEVPPEDLFFHQYYMSKSSSKNRKTKKKALDDDEDETGGDFILDGDVPVDSEEDEEEDAEIDDMMGDGSIMSDQEEYDYDDLDRIGGDDEDELLGNAGDAATHGQEHDSDVEDIDLDSDAGNDDEDWFSSDVDGVEVDNDDDGAIKVGGQGKKRKHGSGVGGTPFASLEDFEHLMEGGEAEKGKGKKLKGKEKTMNKNKDKKNDKNKKRKKSH</sequence>
<accession>A0AAV8F7W6</accession>
<reference evidence="5" key="1">
    <citation type="submission" date="2022-08" db="EMBL/GenBank/DDBJ databases">
        <authorList>
            <person name="Marques A."/>
        </authorList>
    </citation>
    <scope>NUCLEOTIDE SEQUENCE</scope>
    <source>
        <strain evidence="5">RhyPub2mFocal</strain>
        <tissue evidence="5">Leaves</tissue>
    </source>
</reference>
<evidence type="ECO:0000313" key="6">
    <source>
        <dbReference type="Proteomes" id="UP001140206"/>
    </source>
</evidence>
<organism evidence="5 6">
    <name type="scientific">Rhynchospora pubera</name>
    <dbReference type="NCBI Taxonomy" id="906938"/>
    <lineage>
        <taxon>Eukaryota</taxon>
        <taxon>Viridiplantae</taxon>
        <taxon>Streptophyta</taxon>
        <taxon>Embryophyta</taxon>
        <taxon>Tracheophyta</taxon>
        <taxon>Spermatophyta</taxon>
        <taxon>Magnoliopsida</taxon>
        <taxon>Liliopsida</taxon>
        <taxon>Poales</taxon>
        <taxon>Cyperaceae</taxon>
        <taxon>Cyperoideae</taxon>
        <taxon>Rhynchosporeae</taxon>
        <taxon>Rhynchospora</taxon>
    </lineage>
</organism>
<evidence type="ECO:0000259" key="4">
    <source>
        <dbReference type="Pfam" id="PF03914"/>
    </source>
</evidence>
<feature type="region of interest" description="Disordered" evidence="3">
    <location>
        <begin position="820"/>
        <end position="1012"/>
    </location>
</feature>
<evidence type="ECO:0000256" key="1">
    <source>
        <dbReference type="ARBA" id="ARBA00007797"/>
    </source>
</evidence>
<dbReference type="AlphaFoldDB" id="A0AAV8F7W6"/>
<feature type="compositionally biased region" description="Basic residues" evidence="3">
    <location>
        <begin position="1003"/>
        <end position="1012"/>
    </location>
</feature>
<feature type="region of interest" description="Disordered" evidence="3">
    <location>
        <begin position="644"/>
        <end position="693"/>
    </location>
</feature>
<comment type="caution">
    <text evidence="5">The sequence shown here is derived from an EMBL/GenBank/DDBJ whole genome shotgun (WGS) entry which is preliminary data.</text>
</comment>
<feature type="region of interest" description="Disordered" evidence="3">
    <location>
        <begin position="436"/>
        <end position="473"/>
    </location>
</feature>
<feature type="compositionally biased region" description="Acidic residues" evidence="3">
    <location>
        <begin position="908"/>
        <end position="941"/>
    </location>
</feature>
<feature type="compositionally biased region" description="Polar residues" evidence="3">
    <location>
        <begin position="72"/>
        <end position="82"/>
    </location>
</feature>
<feature type="compositionally biased region" description="Basic and acidic residues" evidence="3">
    <location>
        <begin position="990"/>
        <end position="1002"/>
    </location>
</feature>
<feature type="domain" description="CCAAT-binding factor" evidence="4">
    <location>
        <begin position="524"/>
        <end position="728"/>
    </location>
</feature>